<dbReference type="PANTHER" id="PTHR43861">
    <property type="entry name" value="TRANS-ACONITATE 2-METHYLTRANSFERASE-RELATED"/>
    <property type="match status" value="1"/>
</dbReference>
<dbReference type="InterPro" id="IPR029063">
    <property type="entry name" value="SAM-dependent_MTases_sf"/>
</dbReference>
<comment type="caution">
    <text evidence="2">The sequence shown here is derived from an EMBL/GenBank/DDBJ whole genome shotgun (WGS) entry which is preliminary data.</text>
</comment>
<evidence type="ECO:0000313" key="2">
    <source>
        <dbReference type="EMBL" id="OHA13708.1"/>
    </source>
</evidence>
<keyword evidence="1" id="KW-0472">Membrane</keyword>
<gene>
    <name evidence="2" type="ORF">A3G49_04880</name>
</gene>
<feature type="transmembrane region" description="Helical" evidence="1">
    <location>
        <begin position="324"/>
        <end position="344"/>
    </location>
</feature>
<dbReference type="Proteomes" id="UP000177171">
    <property type="component" value="Unassembled WGS sequence"/>
</dbReference>
<dbReference type="Gene3D" id="3.40.50.150">
    <property type="entry name" value="Vaccinia Virus protein VP39"/>
    <property type="match status" value="1"/>
</dbReference>
<dbReference type="SUPFAM" id="SSF53335">
    <property type="entry name" value="S-adenosyl-L-methionine-dependent methyltransferases"/>
    <property type="match status" value="1"/>
</dbReference>
<evidence type="ECO:0008006" key="4">
    <source>
        <dbReference type="Google" id="ProtNLM"/>
    </source>
</evidence>
<evidence type="ECO:0000256" key="1">
    <source>
        <dbReference type="SAM" id="Phobius"/>
    </source>
</evidence>
<proteinExistence type="predicted"/>
<dbReference type="CDD" id="cd02440">
    <property type="entry name" value="AdoMet_MTases"/>
    <property type="match status" value="1"/>
</dbReference>
<name>A0A1G2LPZ5_9BACT</name>
<sequence>MKKEIKIEPNICNVCQEPRLQYAFSAHDYITDENFELWLCPDCQAMATMPRLNDEELQKYYQGVYYGRRKSFVDQFINNERVWTIKKLYKTYLKNYSFGHSAARGEPRLRRERGEESHDTLSSDKPEILHFVQDDNMSILDIGCGNGLFLNGLKKIGWKIAGTELAPESHVHPDISPFVCNKPVNECTFTGESFDIITMWHTLEHFINPSLYLRDANRILKRSGVLIIEVPNFKSWQFLITGKHWFPLEIPRHRTHFSPQAIKIILEKTEFQIVRISYGNFFYDVFGFTQSILNSLCRQKNILFNILNGKLSASINGVRSVFDVFITVVLTPPLSIIGIILFFIEIATKHGGTMRIYSKKTS</sequence>
<dbReference type="Pfam" id="PF13489">
    <property type="entry name" value="Methyltransf_23"/>
    <property type="match status" value="1"/>
</dbReference>
<dbReference type="AlphaFoldDB" id="A0A1G2LPZ5"/>
<dbReference type="EMBL" id="MHQY01000018">
    <property type="protein sequence ID" value="OHA13708.1"/>
    <property type="molecule type" value="Genomic_DNA"/>
</dbReference>
<protein>
    <recommendedName>
        <fullName evidence="4">Methyltransferase type 11 domain-containing protein</fullName>
    </recommendedName>
</protein>
<accession>A0A1G2LPZ5</accession>
<evidence type="ECO:0000313" key="3">
    <source>
        <dbReference type="Proteomes" id="UP000177171"/>
    </source>
</evidence>
<keyword evidence="1" id="KW-1133">Transmembrane helix</keyword>
<reference evidence="2 3" key="1">
    <citation type="journal article" date="2016" name="Nat. Commun.">
        <title>Thousands of microbial genomes shed light on interconnected biogeochemical processes in an aquifer system.</title>
        <authorList>
            <person name="Anantharaman K."/>
            <person name="Brown C.T."/>
            <person name="Hug L.A."/>
            <person name="Sharon I."/>
            <person name="Castelle C.J."/>
            <person name="Probst A.J."/>
            <person name="Thomas B.C."/>
            <person name="Singh A."/>
            <person name="Wilkins M.J."/>
            <person name="Karaoz U."/>
            <person name="Brodie E.L."/>
            <person name="Williams K.H."/>
            <person name="Hubbard S.S."/>
            <person name="Banfield J.F."/>
        </authorList>
    </citation>
    <scope>NUCLEOTIDE SEQUENCE [LARGE SCALE GENOMIC DNA]</scope>
</reference>
<organism evidence="2 3">
    <name type="scientific">Candidatus Sungbacteria bacterium RIFCSPLOWO2_12_FULL_41_11</name>
    <dbReference type="NCBI Taxonomy" id="1802286"/>
    <lineage>
        <taxon>Bacteria</taxon>
        <taxon>Candidatus Sungiibacteriota</taxon>
    </lineage>
</organism>
<keyword evidence="1" id="KW-0812">Transmembrane</keyword>